<evidence type="ECO:0000313" key="2">
    <source>
        <dbReference type="RefSeq" id="XP_056867308.1"/>
    </source>
</evidence>
<name>A0A9W3DUG9_RAPSA</name>
<dbReference type="PANTHER" id="PTHR34371">
    <property type="entry name" value="OS01G0551000 PROTEIN"/>
    <property type="match status" value="1"/>
</dbReference>
<proteinExistence type="predicted"/>
<gene>
    <name evidence="2" type="primary">LOC108858684</name>
</gene>
<accession>A0A9W3DUG9</accession>
<dbReference type="Pfam" id="PF05097">
    <property type="entry name" value="DUF688"/>
    <property type="match status" value="1"/>
</dbReference>
<dbReference type="RefSeq" id="XP_056867308.1">
    <property type="nucleotide sequence ID" value="XM_057011328.1"/>
</dbReference>
<evidence type="ECO:0000313" key="1">
    <source>
        <dbReference type="Proteomes" id="UP000504610"/>
    </source>
</evidence>
<organism evidence="1 2">
    <name type="scientific">Raphanus sativus</name>
    <name type="common">Radish</name>
    <name type="synonym">Raphanus raphanistrum var. sativus</name>
    <dbReference type="NCBI Taxonomy" id="3726"/>
    <lineage>
        <taxon>Eukaryota</taxon>
        <taxon>Viridiplantae</taxon>
        <taxon>Streptophyta</taxon>
        <taxon>Embryophyta</taxon>
        <taxon>Tracheophyta</taxon>
        <taxon>Spermatophyta</taxon>
        <taxon>Magnoliopsida</taxon>
        <taxon>eudicotyledons</taxon>
        <taxon>Gunneridae</taxon>
        <taxon>Pentapetalae</taxon>
        <taxon>rosids</taxon>
        <taxon>malvids</taxon>
        <taxon>Brassicales</taxon>
        <taxon>Brassicaceae</taxon>
        <taxon>Brassiceae</taxon>
        <taxon>Raphanus</taxon>
    </lineage>
</organism>
<dbReference type="InterPro" id="IPR007789">
    <property type="entry name" value="DUF688"/>
</dbReference>
<dbReference type="GeneID" id="108858684"/>
<reference evidence="2" key="2">
    <citation type="submission" date="2025-08" db="UniProtKB">
        <authorList>
            <consortium name="RefSeq"/>
        </authorList>
    </citation>
    <scope>IDENTIFICATION</scope>
    <source>
        <tissue evidence="2">Leaf</tissue>
    </source>
</reference>
<dbReference type="AlphaFoldDB" id="A0A9W3DUG9"/>
<keyword evidence="1" id="KW-1185">Reference proteome</keyword>
<sequence>MGSEKEEDDIEEEELIRTSKLQLVLAAKSRKQEYTSSPVISHHVSLSLWSSPDDLSHSRASVPFSWEEEPGKPKQDTLLRAPPSYPKHLHLPPRLLELTKTPLSSGHPHYLEALKRWFRLKKDRANDHDVVGLCSFAVSWENKNDMNITRTRSRLHCLSDVARCYSWEVPWKKKKKKLKRDVICRTV</sequence>
<dbReference type="Proteomes" id="UP000504610">
    <property type="component" value="Chromosome 5"/>
</dbReference>
<dbReference type="PANTHER" id="PTHR34371:SF11">
    <property type="entry name" value="RESPONSE FACTOR, PUTATIVE (DUF688)-RELATED"/>
    <property type="match status" value="1"/>
</dbReference>
<protein>
    <submittedName>
        <fullName evidence="2">Uncharacterized protein LOC108858684 isoform X2</fullName>
    </submittedName>
</protein>
<reference evidence="1" key="1">
    <citation type="journal article" date="2019" name="Database">
        <title>The radish genome database (RadishGD): an integrated information resource for radish genomics.</title>
        <authorList>
            <person name="Yu H.J."/>
            <person name="Baek S."/>
            <person name="Lee Y.J."/>
            <person name="Cho A."/>
            <person name="Mun J.H."/>
        </authorList>
    </citation>
    <scope>NUCLEOTIDE SEQUENCE [LARGE SCALE GENOMIC DNA]</scope>
    <source>
        <strain evidence="1">cv. WK10039</strain>
    </source>
</reference>